<name>A0A5N6NV30_9ASTR</name>
<evidence type="ECO:0000256" key="1">
    <source>
        <dbReference type="SAM" id="MobiDB-lite"/>
    </source>
</evidence>
<accession>A0A5N6NV30</accession>
<feature type="compositionally biased region" description="Polar residues" evidence="1">
    <location>
        <begin position="1"/>
        <end position="10"/>
    </location>
</feature>
<reference evidence="2 3" key="1">
    <citation type="submission" date="2019-05" db="EMBL/GenBank/DDBJ databases">
        <title>Mikania micrantha, genome provides insights into the molecular mechanism of rapid growth.</title>
        <authorList>
            <person name="Liu B."/>
        </authorList>
    </citation>
    <scope>NUCLEOTIDE SEQUENCE [LARGE SCALE GENOMIC DNA]</scope>
    <source>
        <strain evidence="2">NLD-2019</strain>
        <tissue evidence="2">Leaf</tissue>
    </source>
</reference>
<comment type="caution">
    <text evidence="2">The sequence shown here is derived from an EMBL/GenBank/DDBJ whole genome shotgun (WGS) entry which is preliminary data.</text>
</comment>
<feature type="region of interest" description="Disordered" evidence="1">
    <location>
        <begin position="1"/>
        <end position="23"/>
    </location>
</feature>
<dbReference type="Proteomes" id="UP000326396">
    <property type="component" value="Linkage Group LG17"/>
</dbReference>
<evidence type="ECO:0000313" key="2">
    <source>
        <dbReference type="EMBL" id="KAD5317845.1"/>
    </source>
</evidence>
<gene>
    <name evidence="2" type="ORF">E3N88_17791</name>
</gene>
<sequence length="164" mass="18036">MIFCNSSLNDESIDRSRSSTATRNPCRIERTARHASNVGRTAPRLVMYTTTRFSEPGMLTTGADVAVLLVINGADGSDLWVDDALLIDIGANGSDLCLEGAFLIWDLLGLGLARPVFIDRVNWLARRTRWKIGCRLLAPHFRVDSGEIGLGLMMLNCNGGGRRW</sequence>
<protein>
    <submittedName>
        <fullName evidence="2">Uncharacterized protein</fullName>
    </submittedName>
</protein>
<dbReference type="EMBL" id="SZYD01000009">
    <property type="protein sequence ID" value="KAD5317845.1"/>
    <property type="molecule type" value="Genomic_DNA"/>
</dbReference>
<keyword evidence="3" id="KW-1185">Reference proteome</keyword>
<evidence type="ECO:0000313" key="3">
    <source>
        <dbReference type="Proteomes" id="UP000326396"/>
    </source>
</evidence>
<organism evidence="2 3">
    <name type="scientific">Mikania micrantha</name>
    <name type="common">bitter vine</name>
    <dbReference type="NCBI Taxonomy" id="192012"/>
    <lineage>
        <taxon>Eukaryota</taxon>
        <taxon>Viridiplantae</taxon>
        <taxon>Streptophyta</taxon>
        <taxon>Embryophyta</taxon>
        <taxon>Tracheophyta</taxon>
        <taxon>Spermatophyta</taxon>
        <taxon>Magnoliopsida</taxon>
        <taxon>eudicotyledons</taxon>
        <taxon>Gunneridae</taxon>
        <taxon>Pentapetalae</taxon>
        <taxon>asterids</taxon>
        <taxon>campanulids</taxon>
        <taxon>Asterales</taxon>
        <taxon>Asteraceae</taxon>
        <taxon>Asteroideae</taxon>
        <taxon>Heliantheae alliance</taxon>
        <taxon>Eupatorieae</taxon>
        <taxon>Mikania</taxon>
    </lineage>
</organism>
<dbReference type="AlphaFoldDB" id="A0A5N6NV30"/>
<proteinExistence type="predicted"/>